<evidence type="ECO:0000313" key="2">
    <source>
        <dbReference type="Proteomes" id="UP000054485"/>
    </source>
</evidence>
<evidence type="ECO:0000313" key="1">
    <source>
        <dbReference type="EMBL" id="KIK32421.1"/>
    </source>
</evidence>
<keyword evidence="2" id="KW-1185">Reference proteome</keyword>
<dbReference type="InParanoid" id="A0A0C9ZT14"/>
<dbReference type="EMBL" id="KN836250">
    <property type="protein sequence ID" value="KIK32421.1"/>
    <property type="molecule type" value="Genomic_DNA"/>
</dbReference>
<reference evidence="1 2" key="1">
    <citation type="submission" date="2014-04" db="EMBL/GenBank/DDBJ databases">
        <authorList>
            <consortium name="DOE Joint Genome Institute"/>
            <person name="Kuo A."/>
            <person name="Ruytinx J."/>
            <person name="Rineau F."/>
            <person name="Colpaert J."/>
            <person name="Kohler A."/>
            <person name="Nagy L.G."/>
            <person name="Floudas D."/>
            <person name="Copeland A."/>
            <person name="Barry K.W."/>
            <person name="Cichocki N."/>
            <person name="Veneault-Fourrey C."/>
            <person name="LaButti K."/>
            <person name="Lindquist E.A."/>
            <person name="Lipzen A."/>
            <person name="Lundell T."/>
            <person name="Morin E."/>
            <person name="Murat C."/>
            <person name="Sun H."/>
            <person name="Tunlid A."/>
            <person name="Henrissat B."/>
            <person name="Grigoriev I.V."/>
            <person name="Hibbett D.S."/>
            <person name="Martin F."/>
            <person name="Nordberg H.P."/>
            <person name="Cantor M.N."/>
            <person name="Hua S.X."/>
        </authorList>
    </citation>
    <scope>NUCLEOTIDE SEQUENCE [LARGE SCALE GENOMIC DNA]</scope>
    <source>
        <strain evidence="1 2">UH-Slu-Lm8-n1</strain>
    </source>
</reference>
<proteinExistence type="predicted"/>
<dbReference type="AlphaFoldDB" id="A0A0C9ZT14"/>
<feature type="non-terminal residue" evidence="1">
    <location>
        <position position="1"/>
    </location>
</feature>
<sequence length="108" mass="11945">CTTAYFSCPTRQAEICLSDLQYTLLTTVGAGRFSCRFSVRARHDVLSCLQSPSLCEHQICTSLIRVSGCTSGTALVLTDVVLGFLRRLVYLRKHADIPVSYSYQTCSL</sequence>
<name>A0A0C9ZT14_9AGAM</name>
<protein>
    <submittedName>
        <fullName evidence="1">Uncharacterized protein</fullName>
    </submittedName>
</protein>
<dbReference type="HOGENOM" id="CLU_2203393_0_0_1"/>
<gene>
    <name evidence="1" type="ORF">CY34DRAFT_814307</name>
</gene>
<reference evidence="2" key="2">
    <citation type="submission" date="2015-01" db="EMBL/GenBank/DDBJ databases">
        <title>Evolutionary Origins and Diversification of the Mycorrhizal Mutualists.</title>
        <authorList>
            <consortium name="DOE Joint Genome Institute"/>
            <consortium name="Mycorrhizal Genomics Consortium"/>
            <person name="Kohler A."/>
            <person name="Kuo A."/>
            <person name="Nagy L.G."/>
            <person name="Floudas D."/>
            <person name="Copeland A."/>
            <person name="Barry K.W."/>
            <person name="Cichocki N."/>
            <person name="Veneault-Fourrey C."/>
            <person name="LaButti K."/>
            <person name="Lindquist E.A."/>
            <person name="Lipzen A."/>
            <person name="Lundell T."/>
            <person name="Morin E."/>
            <person name="Murat C."/>
            <person name="Riley R."/>
            <person name="Ohm R."/>
            <person name="Sun H."/>
            <person name="Tunlid A."/>
            <person name="Henrissat B."/>
            <person name="Grigoriev I.V."/>
            <person name="Hibbett D.S."/>
            <person name="Martin F."/>
        </authorList>
    </citation>
    <scope>NUCLEOTIDE SEQUENCE [LARGE SCALE GENOMIC DNA]</scope>
    <source>
        <strain evidence="2">UH-Slu-Lm8-n1</strain>
    </source>
</reference>
<dbReference type="Proteomes" id="UP000054485">
    <property type="component" value="Unassembled WGS sequence"/>
</dbReference>
<feature type="non-terminal residue" evidence="1">
    <location>
        <position position="108"/>
    </location>
</feature>
<organism evidence="1 2">
    <name type="scientific">Suillus luteus UH-Slu-Lm8-n1</name>
    <dbReference type="NCBI Taxonomy" id="930992"/>
    <lineage>
        <taxon>Eukaryota</taxon>
        <taxon>Fungi</taxon>
        <taxon>Dikarya</taxon>
        <taxon>Basidiomycota</taxon>
        <taxon>Agaricomycotina</taxon>
        <taxon>Agaricomycetes</taxon>
        <taxon>Agaricomycetidae</taxon>
        <taxon>Boletales</taxon>
        <taxon>Suillineae</taxon>
        <taxon>Suillaceae</taxon>
        <taxon>Suillus</taxon>
    </lineage>
</organism>
<accession>A0A0C9ZT14</accession>